<feature type="domain" description="CASPASE and TPR Repeat-Associated C-terminal" evidence="2">
    <location>
        <begin position="206"/>
        <end position="321"/>
    </location>
</feature>
<sequence>MTTPGPAEQELVVHLYVPSRGEHADAAIGGVKAIWARCRDLLGATEPVPRVGLPTTPPADVRGEPDGALAAAQNGAVDVQVVLRRAGAVLALSLIFAVPGTPGLGAAAPPGWIEFDRWCDEVVGADAGSALGVVRVHQAKQPADDVRAWLPERLRDVVRWQRRRRFLVWEPVDDVGRSRDLVVIAAEGEDDELTAWTWSRGGSEMPPLGRYLLHASLLRHHVRVWRRDEPWLAGLREQVDGHVVESRDDPASAVDELRRDEIGLRVAGDRVERMRTSVETTRTNMAALEPDLLPADVGLADWFLATLDDSLLGLTRGRALAAEVRGLSTRPEAAGHPTGRRMRTGFVIDVVDYGRRSTPDQELVQRRMVALVEGVLDDLDVRLPEADHQGTGDGLMVFLPERVDVQRALPRLLRGAAERLGRDNTVHRDRVRLRMAVDVGPVGLAALGFGGKVATSLGRLLDSPPLRRAVLDHPDVDLAIVLSDRLHGYVVAEGVPGVDPDEFVPVDVEVKTFRDRAWLWMARPATP</sequence>
<evidence type="ECO:0000313" key="4">
    <source>
        <dbReference type="Proteomes" id="UP000239494"/>
    </source>
</evidence>
<name>A0A2T0STI2_9PSEU</name>
<dbReference type="EMBL" id="PVTF01000011">
    <property type="protein sequence ID" value="PRY36724.1"/>
    <property type="molecule type" value="Genomic_DNA"/>
</dbReference>
<comment type="caution">
    <text evidence="3">The sequence shown here is derived from an EMBL/GenBank/DDBJ whole genome shotgun (WGS) entry which is preliminary data.</text>
</comment>
<dbReference type="InterPro" id="IPR046922">
    <property type="entry name" value="CATRA-N"/>
</dbReference>
<dbReference type="Pfam" id="PF20269">
    <property type="entry name" value="CATRA-N"/>
    <property type="match status" value="1"/>
</dbReference>
<keyword evidence="4" id="KW-1185">Reference proteome</keyword>
<reference evidence="3 4" key="1">
    <citation type="submission" date="2018-03" db="EMBL/GenBank/DDBJ databases">
        <title>Genomic Encyclopedia of Archaeal and Bacterial Type Strains, Phase II (KMG-II): from individual species to whole genera.</title>
        <authorList>
            <person name="Goeker M."/>
        </authorList>
    </citation>
    <scope>NUCLEOTIDE SEQUENCE [LARGE SCALE GENOMIC DNA]</scope>
    <source>
        <strain evidence="3 4">DSM 44720</strain>
    </source>
</reference>
<dbReference type="RefSeq" id="WP_106192123.1">
    <property type="nucleotide sequence ID" value="NZ_PVTF01000011.1"/>
</dbReference>
<dbReference type="Proteomes" id="UP000239494">
    <property type="component" value="Unassembled WGS sequence"/>
</dbReference>
<dbReference type="OrthoDB" id="4149396at2"/>
<dbReference type="AlphaFoldDB" id="A0A2T0STI2"/>
<dbReference type="InterPro" id="IPR046923">
    <property type="entry name" value="CATRA-C"/>
</dbReference>
<protein>
    <recommendedName>
        <fullName evidence="5">Class 3 adenylate cyclase</fullName>
    </recommendedName>
</protein>
<evidence type="ECO:0008006" key="5">
    <source>
        <dbReference type="Google" id="ProtNLM"/>
    </source>
</evidence>
<feature type="domain" description="CASPASE and TPR Repeat-Associated N-terminal" evidence="1">
    <location>
        <begin position="10"/>
        <end position="201"/>
    </location>
</feature>
<dbReference type="Pfam" id="PF20270">
    <property type="entry name" value="CATRA-C"/>
    <property type="match status" value="1"/>
</dbReference>
<accession>A0A2T0STI2</accession>
<evidence type="ECO:0000259" key="2">
    <source>
        <dbReference type="Pfam" id="PF20270"/>
    </source>
</evidence>
<evidence type="ECO:0000313" key="3">
    <source>
        <dbReference type="EMBL" id="PRY36724.1"/>
    </source>
</evidence>
<gene>
    <name evidence="3" type="ORF">CLV43_11196</name>
</gene>
<organism evidence="3 4">
    <name type="scientific">Umezawaea tangerina</name>
    <dbReference type="NCBI Taxonomy" id="84725"/>
    <lineage>
        <taxon>Bacteria</taxon>
        <taxon>Bacillati</taxon>
        <taxon>Actinomycetota</taxon>
        <taxon>Actinomycetes</taxon>
        <taxon>Pseudonocardiales</taxon>
        <taxon>Pseudonocardiaceae</taxon>
        <taxon>Umezawaea</taxon>
    </lineage>
</organism>
<evidence type="ECO:0000259" key="1">
    <source>
        <dbReference type="Pfam" id="PF20269"/>
    </source>
</evidence>
<dbReference type="NCBIfam" id="NF038357">
    <property type="entry name" value="BN6_48550_fam"/>
    <property type="match status" value="1"/>
</dbReference>
<proteinExistence type="predicted"/>